<accession>A0A1G9EKP0</accession>
<dbReference type="EMBL" id="FNFB01000011">
    <property type="protein sequence ID" value="SDK76696.1"/>
    <property type="molecule type" value="Genomic_DNA"/>
</dbReference>
<reference evidence="2 3" key="1">
    <citation type="submission" date="2016-10" db="EMBL/GenBank/DDBJ databases">
        <authorList>
            <person name="de Groot N.N."/>
        </authorList>
    </citation>
    <scope>NUCLEOTIDE SEQUENCE [LARGE SCALE GENOMIC DNA]</scope>
    <source>
        <strain evidence="2 3">CGMCC 4.5681</strain>
    </source>
</reference>
<dbReference type="AlphaFoldDB" id="A0A1G9EKP0"/>
<keyword evidence="1" id="KW-1133">Transmembrane helix</keyword>
<keyword evidence="3" id="KW-1185">Reference proteome</keyword>
<keyword evidence="1" id="KW-0812">Transmembrane</keyword>
<proteinExistence type="predicted"/>
<evidence type="ECO:0000313" key="2">
    <source>
        <dbReference type="EMBL" id="SDK76696.1"/>
    </source>
</evidence>
<dbReference type="STRING" id="683260.SAMN05421874_11125"/>
<organism evidence="2 3">
    <name type="scientific">Nonomuraea maritima</name>
    <dbReference type="NCBI Taxonomy" id="683260"/>
    <lineage>
        <taxon>Bacteria</taxon>
        <taxon>Bacillati</taxon>
        <taxon>Actinomycetota</taxon>
        <taxon>Actinomycetes</taxon>
        <taxon>Streptosporangiales</taxon>
        <taxon>Streptosporangiaceae</taxon>
        <taxon>Nonomuraea</taxon>
    </lineage>
</organism>
<feature type="transmembrane region" description="Helical" evidence="1">
    <location>
        <begin position="12"/>
        <end position="35"/>
    </location>
</feature>
<gene>
    <name evidence="2" type="ORF">SAMN05421874_11125</name>
</gene>
<feature type="transmembrane region" description="Helical" evidence="1">
    <location>
        <begin position="166"/>
        <end position="184"/>
    </location>
</feature>
<dbReference type="Proteomes" id="UP000198683">
    <property type="component" value="Unassembled WGS sequence"/>
</dbReference>
<keyword evidence="1" id="KW-0472">Membrane</keyword>
<evidence type="ECO:0000313" key="3">
    <source>
        <dbReference type="Proteomes" id="UP000198683"/>
    </source>
</evidence>
<sequence>MNAMTAAVRAELTKIITLPGVWIVTGVILALDVLVQLQPAELFADAVAKITPDGNIEVFVGQPQPASEAILGLLAGGTLQMGLFLPVLAAVIAGQEFRSRQLGLTVLAMPRTVRMVTSKLLATALCVLVVAVLIAAVNTAFMYGAVRNWNPGLLVSGEAFAGHGRFISFAVLYCLATCAVTTVARSTLTGVIVTLAPAAVTMSQVLARTVPDLDALLPLSAARNLMLDPGVNDLTAGRVHGLLVLVGWAAVTAVAAAVTLSRRDAR</sequence>
<feature type="transmembrane region" description="Helical" evidence="1">
    <location>
        <begin position="69"/>
        <end position="93"/>
    </location>
</feature>
<feature type="transmembrane region" description="Helical" evidence="1">
    <location>
        <begin position="191"/>
        <end position="210"/>
    </location>
</feature>
<feature type="transmembrane region" description="Helical" evidence="1">
    <location>
        <begin position="239"/>
        <end position="260"/>
    </location>
</feature>
<name>A0A1G9EKP0_9ACTN</name>
<evidence type="ECO:0008006" key="4">
    <source>
        <dbReference type="Google" id="ProtNLM"/>
    </source>
</evidence>
<feature type="transmembrane region" description="Helical" evidence="1">
    <location>
        <begin position="120"/>
        <end position="146"/>
    </location>
</feature>
<evidence type="ECO:0000256" key="1">
    <source>
        <dbReference type="SAM" id="Phobius"/>
    </source>
</evidence>
<protein>
    <recommendedName>
        <fullName evidence="4">ABC-2 family transporter protein</fullName>
    </recommendedName>
</protein>